<evidence type="ECO:0000313" key="4">
    <source>
        <dbReference type="EMBL" id="KAL3318729.1"/>
    </source>
</evidence>
<dbReference type="SUPFAM" id="SSF51395">
    <property type="entry name" value="FMN-linked oxidoreductases"/>
    <property type="match status" value="1"/>
</dbReference>
<dbReference type="InterPro" id="IPR013785">
    <property type="entry name" value="Aldolase_TIM"/>
</dbReference>
<keyword evidence="1" id="KW-0521">NADP</keyword>
<keyword evidence="5" id="KW-1185">Reference proteome</keyword>
<evidence type="ECO:0000256" key="1">
    <source>
        <dbReference type="ARBA" id="ARBA00022857"/>
    </source>
</evidence>
<dbReference type="Proteomes" id="UP001626550">
    <property type="component" value="Unassembled WGS sequence"/>
</dbReference>
<reference evidence="4 5" key="1">
    <citation type="submission" date="2024-11" db="EMBL/GenBank/DDBJ databases">
        <title>Adaptive evolution of stress response genes in parasites aligns with host niche diversity.</title>
        <authorList>
            <person name="Hahn C."/>
            <person name="Resl P."/>
        </authorList>
    </citation>
    <scope>NUCLEOTIDE SEQUENCE [LARGE SCALE GENOMIC DNA]</scope>
    <source>
        <strain evidence="4">EGGRZ-B1_66</strain>
        <tissue evidence="4">Body</tissue>
    </source>
</reference>
<keyword evidence="2" id="KW-0520">NAD</keyword>
<dbReference type="PANTHER" id="PTHR11082:SF5">
    <property type="entry name" value="TRNA-DIHYDROURIDINE(16_17) SYNTHASE [NAD(P)(+)]-LIKE"/>
    <property type="match status" value="1"/>
</dbReference>
<sequence>MLESTGIQLLVVHGRTRDQKAQSTGLADWDQIRAVKNALSIPVIANGNIQFFEDIDKCIHFTGVDGVMSAEGNLHNPAIFSPIKLTVYDAAKEYLQICEVHETDRSSIRGHIFKLLQFALVTHNSYQSCISSAFKLEEFFTLVESIRSVCQRECQTSTWDPKAEAASIREPHWICQPYERKALEFVREENQKDDLHLNISAKRLERKNRKRGVKEARVKAAKCGKLDFSKGSLRKLCVICVSNNKSLECQSSTNEILVSPPLFSITLTKTAGAYSSCRKKLG</sequence>
<dbReference type="AlphaFoldDB" id="A0ABD2QGR8"/>
<dbReference type="EMBL" id="JBJKFK010000210">
    <property type="protein sequence ID" value="KAL3318729.1"/>
    <property type="molecule type" value="Genomic_DNA"/>
</dbReference>
<proteinExistence type="predicted"/>
<gene>
    <name evidence="4" type="primary">DUS1L</name>
    <name evidence="4" type="ORF">Ciccas_002608</name>
</gene>
<accession>A0ABD2QGR8</accession>
<protein>
    <submittedName>
        <fullName evidence="4">tRNA-dihydrouridine(16/17) synthase [NAD(P)(+)]-like protein</fullName>
    </submittedName>
</protein>
<organism evidence="4 5">
    <name type="scientific">Cichlidogyrus casuarinus</name>
    <dbReference type="NCBI Taxonomy" id="1844966"/>
    <lineage>
        <taxon>Eukaryota</taxon>
        <taxon>Metazoa</taxon>
        <taxon>Spiralia</taxon>
        <taxon>Lophotrochozoa</taxon>
        <taxon>Platyhelminthes</taxon>
        <taxon>Monogenea</taxon>
        <taxon>Monopisthocotylea</taxon>
        <taxon>Dactylogyridea</taxon>
        <taxon>Ancyrocephalidae</taxon>
        <taxon>Cichlidogyrus</taxon>
    </lineage>
</organism>
<comment type="caution">
    <text evidence="4">The sequence shown here is derived from an EMBL/GenBank/DDBJ whole genome shotgun (WGS) entry which is preliminary data.</text>
</comment>
<evidence type="ECO:0000313" key="5">
    <source>
        <dbReference type="Proteomes" id="UP001626550"/>
    </source>
</evidence>
<dbReference type="InterPro" id="IPR035587">
    <property type="entry name" value="DUS-like_FMN-bd"/>
</dbReference>
<dbReference type="PANTHER" id="PTHR11082">
    <property type="entry name" value="TRNA-DIHYDROURIDINE SYNTHASE"/>
    <property type="match status" value="1"/>
</dbReference>
<evidence type="ECO:0000259" key="3">
    <source>
        <dbReference type="Pfam" id="PF01207"/>
    </source>
</evidence>
<dbReference type="Gene3D" id="3.20.20.70">
    <property type="entry name" value="Aldolase class I"/>
    <property type="match status" value="1"/>
</dbReference>
<evidence type="ECO:0000256" key="2">
    <source>
        <dbReference type="ARBA" id="ARBA00023027"/>
    </source>
</evidence>
<dbReference type="Pfam" id="PF01207">
    <property type="entry name" value="Dus"/>
    <property type="match status" value="1"/>
</dbReference>
<dbReference type="CDD" id="cd02801">
    <property type="entry name" value="DUS_like_FMN"/>
    <property type="match status" value="1"/>
</dbReference>
<name>A0ABD2QGR8_9PLAT</name>
<feature type="domain" description="DUS-like FMN-binding" evidence="3">
    <location>
        <begin position="1"/>
        <end position="103"/>
    </location>
</feature>